<comment type="caution">
    <text evidence="2">The sequence shown here is derived from an EMBL/GenBank/DDBJ whole genome shotgun (WGS) entry which is preliminary data.</text>
</comment>
<evidence type="ECO:0000313" key="3">
    <source>
        <dbReference type="Proteomes" id="UP000470302"/>
    </source>
</evidence>
<dbReference type="GO" id="GO:0031177">
    <property type="term" value="F:phosphopantetheine binding"/>
    <property type="evidence" value="ECO:0007669"/>
    <property type="project" value="TreeGrafter"/>
</dbReference>
<dbReference type="PRINTS" id="PR00154">
    <property type="entry name" value="AMPBINDING"/>
</dbReference>
<dbReference type="EMBL" id="WWCW01000499">
    <property type="protein sequence ID" value="MYM92189.1"/>
    <property type="molecule type" value="Genomic_DNA"/>
</dbReference>
<organism evidence="2 3">
    <name type="scientific">Duganella vulcania</name>
    <dbReference type="NCBI Taxonomy" id="2692166"/>
    <lineage>
        <taxon>Bacteria</taxon>
        <taxon>Pseudomonadati</taxon>
        <taxon>Pseudomonadota</taxon>
        <taxon>Betaproteobacteria</taxon>
        <taxon>Burkholderiales</taxon>
        <taxon>Oxalobacteraceae</taxon>
        <taxon>Telluria group</taxon>
        <taxon>Duganella</taxon>
    </lineage>
</organism>
<name>A0A845GHN5_9BURK</name>
<protein>
    <submittedName>
        <fullName evidence="2">AMP-binding protein</fullName>
    </submittedName>
</protein>
<dbReference type="InterPro" id="IPR020845">
    <property type="entry name" value="AMP-binding_CS"/>
</dbReference>
<sequence>LAPGLAVPIAGADVDQRAPSPAAPDDVAYVIYTSGSTGQPKGVAVPHRGFVNMILAQIDGFGVRPGDSVVQFASCAFDASLSEIFMALLAGARLVVAPEAAVRDGAALLALLEAERITVATLPPSYLRA</sequence>
<reference evidence="2 3" key="1">
    <citation type="submission" date="2020-01" db="EMBL/GenBank/DDBJ databases">
        <title>Novel species isolated from a subtropical stream in China.</title>
        <authorList>
            <person name="Lu H."/>
        </authorList>
    </citation>
    <scope>NUCLEOTIDE SEQUENCE [LARGE SCALE GENOMIC DNA]</scope>
    <source>
        <strain evidence="2 3">FT82W</strain>
    </source>
</reference>
<dbReference type="GO" id="GO:0005737">
    <property type="term" value="C:cytoplasm"/>
    <property type="evidence" value="ECO:0007669"/>
    <property type="project" value="TreeGrafter"/>
</dbReference>
<dbReference type="SUPFAM" id="SSF56801">
    <property type="entry name" value="Acetyl-CoA synthetase-like"/>
    <property type="match status" value="1"/>
</dbReference>
<feature type="domain" description="AMP-dependent synthetase/ligase" evidence="1">
    <location>
        <begin position="15"/>
        <end position="128"/>
    </location>
</feature>
<dbReference type="GO" id="GO:0043041">
    <property type="term" value="P:amino acid activation for nonribosomal peptide biosynthetic process"/>
    <property type="evidence" value="ECO:0007669"/>
    <property type="project" value="TreeGrafter"/>
</dbReference>
<evidence type="ECO:0000313" key="2">
    <source>
        <dbReference type="EMBL" id="MYM92189.1"/>
    </source>
</evidence>
<dbReference type="InterPro" id="IPR000873">
    <property type="entry name" value="AMP-dep_synth/lig_dom"/>
</dbReference>
<dbReference type="AlphaFoldDB" id="A0A845GHN5"/>
<dbReference type="PANTHER" id="PTHR45527">
    <property type="entry name" value="NONRIBOSOMAL PEPTIDE SYNTHETASE"/>
    <property type="match status" value="1"/>
</dbReference>
<dbReference type="GO" id="GO:0044550">
    <property type="term" value="P:secondary metabolite biosynthetic process"/>
    <property type="evidence" value="ECO:0007669"/>
    <property type="project" value="TreeGrafter"/>
</dbReference>
<dbReference type="RefSeq" id="WP_161100634.1">
    <property type="nucleotide sequence ID" value="NZ_WWCW01000499.1"/>
</dbReference>
<dbReference type="PROSITE" id="PS00455">
    <property type="entry name" value="AMP_BINDING"/>
    <property type="match status" value="1"/>
</dbReference>
<dbReference type="InterPro" id="IPR020459">
    <property type="entry name" value="AMP-binding"/>
</dbReference>
<feature type="non-terminal residue" evidence="2">
    <location>
        <position position="129"/>
    </location>
</feature>
<dbReference type="PANTHER" id="PTHR45527:SF1">
    <property type="entry name" value="FATTY ACID SYNTHASE"/>
    <property type="match status" value="1"/>
</dbReference>
<dbReference type="Proteomes" id="UP000470302">
    <property type="component" value="Unassembled WGS sequence"/>
</dbReference>
<accession>A0A845GHN5</accession>
<gene>
    <name evidence="2" type="ORF">GTP91_34110</name>
</gene>
<proteinExistence type="predicted"/>
<dbReference type="Gene3D" id="3.40.50.980">
    <property type="match status" value="2"/>
</dbReference>
<dbReference type="Pfam" id="PF00501">
    <property type="entry name" value="AMP-binding"/>
    <property type="match status" value="1"/>
</dbReference>
<feature type="non-terminal residue" evidence="2">
    <location>
        <position position="1"/>
    </location>
</feature>
<evidence type="ECO:0000259" key="1">
    <source>
        <dbReference type="Pfam" id="PF00501"/>
    </source>
</evidence>